<organism evidence="10">
    <name type="scientific">Streptomyces sp. R02</name>
    <dbReference type="NCBI Taxonomy" id="3238623"/>
    <lineage>
        <taxon>Bacteria</taxon>
        <taxon>Bacillati</taxon>
        <taxon>Actinomycetota</taxon>
        <taxon>Actinomycetes</taxon>
        <taxon>Kitasatosporales</taxon>
        <taxon>Streptomycetaceae</taxon>
        <taxon>Streptomyces</taxon>
    </lineage>
</organism>
<evidence type="ECO:0000256" key="8">
    <source>
        <dbReference type="RuleBase" id="RU368020"/>
    </source>
</evidence>
<keyword evidence="4 8" id="KW-0249">Electron transport</keyword>
<dbReference type="PANTHER" id="PTHR36923">
    <property type="entry name" value="FERREDOXIN"/>
    <property type="match status" value="1"/>
</dbReference>
<dbReference type="Pfam" id="PF13459">
    <property type="entry name" value="Fer4_15"/>
    <property type="match status" value="1"/>
</dbReference>
<evidence type="ECO:0000256" key="5">
    <source>
        <dbReference type="ARBA" id="ARBA00023004"/>
    </source>
</evidence>
<accession>A0AB39LEA6</accession>
<evidence type="ECO:0000256" key="4">
    <source>
        <dbReference type="ARBA" id="ARBA00022982"/>
    </source>
</evidence>
<evidence type="ECO:0000313" key="10">
    <source>
        <dbReference type="EMBL" id="XDP92231.1"/>
    </source>
</evidence>
<dbReference type="GeneID" id="303249289"/>
<dbReference type="SUPFAM" id="SSF54862">
    <property type="entry name" value="4Fe-4S ferredoxins"/>
    <property type="match status" value="1"/>
</dbReference>
<dbReference type="EMBL" id="CP163429">
    <property type="protein sequence ID" value="XDP92231.1"/>
    <property type="molecule type" value="Genomic_DNA"/>
</dbReference>
<keyword evidence="2 8" id="KW-0813">Transport</keyword>
<evidence type="ECO:0000256" key="3">
    <source>
        <dbReference type="ARBA" id="ARBA00022723"/>
    </source>
</evidence>
<evidence type="ECO:0000256" key="1">
    <source>
        <dbReference type="ARBA" id="ARBA00001927"/>
    </source>
</evidence>
<dbReference type="GO" id="GO:0005506">
    <property type="term" value="F:iron ion binding"/>
    <property type="evidence" value="ECO:0007669"/>
    <property type="project" value="UniProtKB-UniRule"/>
</dbReference>
<dbReference type="RefSeq" id="WP_031023459.1">
    <property type="nucleotide sequence ID" value="NZ_CP163429.1"/>
</dbReference>
<name>A0AB39LEA6_9ACTN</name>
<keyword evidence="3 8" id="KW-0479">Metal-binding</keyword>
<evidence type="ECO:0000256" key="7">
    <source>
        <dbReference type="ARBA" id="ARBA00023291"/>
    </source>
</evidence>
<dbReference type="Gene3D" id="3.30.70.20">
    <property type="match status" value="1"/>
</dbReference>
<dbReference type="GO" id="GO:0051538">
    <property type="term" value="F:3 iron, 4 sulfur cluster binding"/>
    <property type="evidence" value="ECO:0007669"/>
    <property type="project" value="UniProtKB-KW"/>
</dbReference>
<dbReference type="PROSITE" id="PS51379">
    <property type="entry name" value="4FE4S_FER_2"/>
    <property type="match status" value="1"/>
</dbReference>
<keyword evidence="5 8" id="KW-0408">Iron</keyword>
<dbReference type="AlphaFoldDB" id="A0AB39LEA6"/>
<protein>
    <recommendedName>
        <fullName evidence="8">Ferredoxin</fullName>
    </recommendedName>
</protein>
<comment type="function">
    <text evidence="8">Ferredoxins are iron-sulfur proteins that transfer electrons in a wide variety of metabolic reactions.</text>
</comment>
<feature type="domain" description="4Fe-4S ferredoxin-type" evidence="9">
    <location>
        <begin position="1"/>
        <end position="29"/>
    </location>
</feature>
<dbReference type="InterPro" id="IPR051269">
    <property type="entry name" value="Fe-S_cluster_ET"/>
</dbReference>
<dbReference type="PANTHER" id="PTHR36923:SF3">
    <property type="entry name" value="FERREDOXIN"/>
    <property type="match status" value="1"/>
</dbReference>
<evidence type="ECO:0000256" key="6">
    <source>
        <dbReference type="ARBA" id="ARBA00023014"/>
    </source>
</evidence>
<evidence type="ECO:0000256" key="2">
    <source>
        <dbReference type="ARBA" id="ARBA00022448"/>
    </source>
</evidence>
<reference evidence="10" key="1">
    <citation type="submission" date="2024-07" db="EMBL/GenBank/DDBJ databases">
        <authorList>
            <person name="Yu S.T."/>
        </authorList>
    </citation>
    <scope>NUCLEOTIDE SEQUENCE</scope>
    <source>
        <strain evidence="10">R02</strain>
    </source>
</reference>
<dbReference type="InterPro" id="IPR017896">
    <property type="entry name" value="4Fe4S_Fe-S-bd"/>
</dbReference>
<dbReference type="PRINTS" id="PR00352">
    <property type="entry name" value="3FE4SFRDOXIN"/>
</dbReference>
<comment type="cofactor">
    <cofactor evidence="1">
        <name>[3Fe-4S] cluster</name>
        <dbReference type="ChEBI" id="CHEBI:21137"/>
    </cofactor>
</comment>
<dbReference type="GO" id="GO:0009055">
    <property type="term" value="F:electron transfer activity"/>
    <property type="evidence" value="ECO:0007669"/>
    <property type="project" value="UniProtKB-UniRule"/>
</dbReference>
<gene>
    <name evidence="10" type="ORF">AB5J57_01330</name>
</gene>
<keyword evidence="7" id="KW-0003">3Fe-4S</keyword>
<sequence>MDITIDHDRCIGAGQCALVAPGVFDQRDEDGLAVLLVDRPDGEQRAAVREAAESCPLSAISVREDRQPAA</sequence>
<keyword evidence="6 8" id="KW-0411">Iron-sulfur</keyword>
<proteinExistence type="predicted"/>
<dbReference type="InterPro" id="IPR001080">
    <property type="entry name" value="3Fe4S_ferredoxin"/>
</dbReference>
<evidence type="ECO:0000259" key="9">
    <source>
        <dbReference type="PROSITE" id="PS51379"/>
    </source>
</evidence>